<dbReference type="PIRSF" id="PIRSF021435">
    <property type="entry name" value="SpoIIIAB"/>
    <property type="match status" value="1"/>
</dbReference>
<proteinExistence type="predicted"/>
<keyword evidence="1" id="KW-1133">Transmembrane helix</keyword>
<dbReference type="Pfam" id="PF09548">
    <property type="entry name" value="Spore_III_AB"/>
    <property type="match status" value="1"/>
</dbReference>
<feature type="transmembrane region" description="Helical" evidence="1">
    <location>
        <begin position="154"/>
        <end position="170"/>
    </location>
</feature>
<reference evidence="2 3" key="2">
    <citation type="journal article" date="2011" name="J. Bacteriol.">
        <title>Complete genome sequence of the anaerobic, halophilic alkalithermophile Natranaerobius thermophilus JW/NM-WN-LF.</title>
        <authorList>
            <person name="Zhao B."/>
            <person name="Mesbah N.M."/>
            <person name="Dalin E."/>
            <person name="Goodwin L."/>
            <person name="Nolan M."/>
            <person name="Pitluck S."/>
            <person name="Chertkov O."/>
            <person name="Brettin T.S."/>
            <person name="Han J."/>
            <person name="Larimer F.W."/>
            <person name="Land M.L."/>
            <person name="Hauser L."/>
            <person name="Kyrpides N."/>
            <person name="Wiegel J."/>
        </authorList>
    </citation>
    <scope>NUCLEOTIDE SEQUENCE [LARGE SCALE GENOMIC DNA]</scope>
    <source>
        <strain evidence="3">ATCC BAA-1301 / DSM 18059 / JW/NM-WN-LF</strain>
    </source>
</reference>
<dbReference type="OrthoDB" id="1957909at2"/>
<name>B2A544_NATTJ</name>
<dbReference type="eggNOG" id="ENOG5032S0Q">
    <property type="taxonomic scope" value="Bacteria"/>
</dbReference>
<gene>
    <name evidence="2" type="ordered locus">Nther_1712</name>
</gene>
<reference evidence="2 3" key="1">
    <citation type="submission" date="2008-04" db="EMBL/GenBank/DDBJ databases">
        <title>Complete sequence of chromosome of Natranaerobius thermophilus JW/NM-WN-LF.</title>
        <authorList>
            <consortium name="US DOE Joint Genome Institute"/>
            <person name="Copeland A."/>
            <person name="Lucas S."/>
            <person name="Lapidus A."/>
            <person name="Glavina del Rio T."/>
            <person name="Dalin E."/>
            <person name="Tice H."/>
            <person name="Bruce D."/>
            <person name="Goodwin L."/>
            <person name="Pitluck S."/>
            <person name="Chertkov O."/>
            <person name="Brettin T."/>
            <person name="Detter J.C."/>
            <person name="Han C."/>
            <person name="Kuske C.R."/>
            <person name="Schmutz J."/>
            <person name="Larimer F."/>
            <person name="Land M."/>
            <person name="Hauser L."/>
            <person name="Kyrpides N."/>
            <person name="Lykidis A."/>
            <person name="Mesbah N.M."/>
            <person name="Wiegel J."/>
        </authorList>
    </citation>
    <scope>NUCLEOTIDE SEQUENCE [LARGE SCALE GENOMIC DNA]</scope>
    <source>
        <strain evidence="3">ATCC BAA-1301 / DSM 18059 / JW/NM-WN-LF</strain>
    </source>
</reference>
<evidence type="ECO:0000313" key="2">
    <source>
        <dbReference type="EMBL" id="ACB85286.1"/>
    </source>
</evidence>
<evidence type="ECO:0000313" key="3">
    <source>
        <dbReference type="Proteomes" id="UP000001683"/>
    </source>
</evidence>
<keyword evidence="1" id="KW-0812">Transmembrane</keyword>
<dbReference type="Proteomes" id="UP000001683">
    <property type="component" value="Chromosome"/>
</dbReference>
<sequence length="171" mass="19682">MIRIVGAGLILFSTMALGNQVAHKYKMRPKLLRQLEVLLEMTGSEINYAAVPLPELLSKIGRRFPKGAGKIFHRVNEHLKHNGVTPEEAFYKTKQQLQHELSINEEDWQVLENFASYLGKSDSGEQLKQVELCLSHIRANQKIAMEDQRKNERMWRYLGVLAGLMLVILIW</sequence>
<dbReference type="STRING" id="457570.Nther_1712"/>
<organism evidence="2 3">
    <name type="scientific">Natranaerobius thermophilus (strain ATCC BAA-1301 / DSM 18059 / JW/NM-WN-LF)</name>
    <dbReference type="NCBI Taxonomy" id="457570"/>
    <lineage>
        <taxon>Bacteria</taxon>
        <taxon>Bacillati</taxon>
        <taxon>Bacillota</taxon>
        <taxon>Clostridia</taxon>
        <taxon>Natranaerobiales</taxon>
        <taxon>Natranaerobiaceae</taxon>
        <taxon>Natranaerobius</taxon>
    </lineage>
</organism>
<dbReference type="InterPro" id="IPR014198">
    <property type="entry name" value="Spore_III_AB"/>
</dbReference>
<dbReference type="RefSeq" id="WP_012448154.1">
    <property type="nucleotide sequence ID" value="NC_010718.1"/>
</dbReference>
<evidence type="ECO:0000256" key="1">
    <source>
        <dbReference type="SAM" id="Phobius"/>
    </source>
</evidence>
<dbReference type="FunCoup" id="B2A544">
    <property type="interactions" value="67"/>
</dbReference>
<keyword evidence="3" id="KW-1185">Reference proteome</keyword>
<dbReference type="InParanoid" id="B2A544"/>
<protein>
    <submittedName>
        <fullName evidence="2">Sporulation stage III protein AB</fullName>
    </submittedName>
</protein>
<dbReference type="AlphaFoldDB" id="B2A544"/>
<dbReference type="EMBL" id="CP001034">
    <property type="protein sequence ID" value="ACB85286.1"/>
    <property type="molecule type" value="Genomic_DNA"/>
</dbReference>
<dbReference type="HOGENOM" id="CLU_120887_1_2_9"/>
<keyword evidence="1" id="KW-0472">Membrane</keyword>
<dbReference type="KEGG" id="nth:Nther_1712"/>
<accession>B2A544</accession>